<evidence type="ECO:0000313" key="9">
    <source>
        <dbReference type="EMBL" id="CAB4216990.1"/>
    </source>
</evidence>
<proteinExistence type="predicted"/>
<name>A0A6J5MX88_9CAUD</name>
<dbReference type="EMBL" id="LR796457">
    <property type="protein sequence ID" value="CAB4146002.1"/>
    <property type="molecule type" value="Genomic_DNA"/>
</dbReference>
<dbReference type="EMBL" id="LR796983">
    <property type="protein sequence ID" value="CAB4179586.1"/>
    <property type="molecule type" value="Genomic_DNA"/>
</dbReference>
<evidence type="ECO:0000313" key="4">
    <source>
        <dbReference type="EMBL" id="CAB4174873.1"/>
    </source>
</evidence>
<gene>
    <name evidence="5" type="ORF">UFOVP1032_4</name>
    <name evidence="6" type="ORF">UFOVP1125_72</name>
    <name evidence="7" type="ORF">UFOVP1173_18</name>
    <name evidence="8" type="ORF">UFOVP1241_88</name>
    <name evidence="9" type="ORF">UFOVP1491_4</name>
    <name evidence="10" type="ORF">UFOVP1579_4</name>
    <name evidence="2" type="ORF">UFOVP485_117</name>
    <name evidence="3" type="ORF">UFOVP575_69</name>
    <name evidence="4" type="ORF">UFOVP963_91</name>
</gene>
<reference evidence="3" key="1">
    <citation type="submission" date="2020-04" db="EMBL/GenBank/DDBJ databases">
        <authorList>
            <person name="Chiriac C."/>
            <person name="Salcher M."/>
            <person name="Ghai R."/>
            <person name="Kavagutti S V."/>
        </authorList>
    </citation>
    <scope>NUCLEOTIDE SEQUENCE</scope>
</reference>
<dbReference type="EMBL" id="LR797080">
    <property type="protein sequence ID" value="CAB4185603.1"/>
    <property type="molecule type" value="Genomic_DNA"/>
</dbReference>
<dbReference type="EMBL" id="LR797455">
    <property type="protein sequence ID" value="CAB4216990.1"/>
    <property type="molecule type" value="Genomic_DNA"/>
</dbReference>
<dbReference type="EMBL" id="LR796915">
    <property type="protein sequence ID" value="CAB4174873.1"/>
    <property type="molecule type" value="Genomic_DNA"/>
</dbReference>
<evidence type="ECO:0000313" key="6">
    <source>
        <dbReference type="EMBL" id="CAB4185603.1"/>
    </source>
</evidence>
<evidence type="ECO:0000313" key="5">
    <source>
        <dbReference type="EMBL" id="CAB4179586.1"/>
    </source>
</evidence>
<dbReference type="EMBL" id="LR796551">
    <property type="protein sequence ID" value="CAB4150952.1"/>
    <property type="molecule type" value="Genomic_DNA"/>
</dbReference>
<protein>
    <submittedName>
        <fullName evidence="3">Uncharacterized protein</fullName>
    </submittedName>
</protein>
<evidence type="ECO:0000313" key="3">
    <source>
        <dbReference type="EMBL" id="CAB4150952.1"/>
    </source>
</evidence>
<evidence type="ECO:0000313" key="8">
    <source>
        <dbReference type="EMBL" id="CAB4192775.1"/>
    </source>
</evidence>
<organism evidence="3">
    <name type="scientific">uncultured Caudovirales phage</name>
    <dbReference type="NCBI Taxonomy" id="2100421"/>
    <lineage>
        <taxon>Viruses</taxon>
        <taxon>Duplodnaviria</taxon>
        <taxon>Heunggongvirae</taxon>
        <taxon>Uroviricota</taxon>
        <taxon>Caudoviricetes</taxon>
        <taxon>Peduoviridae</taxon>
        <taxon>Maltschvirus</taxon>
        <taxon>Maltschvirus maltsch</taxon>
    </lineage>
</organism>
<evidence type="ECO:0000313" key="7">
    <source>
        <dbReference type="EMBL" id="CAB4188909.1"/>
    </source>
</evidence>
<dbReference type="EMBL" id="LR797188">
    <property type="protein sequence ID" value="CAB4192775.1"/>
    <property type="molecule type" value="Genomic_DNA"/>
</dbReference>
<dbReference type="EMBL" id="LR797131">
    <property type="protein sequence ID" value="CAB4188909.1"/>
    <property type="molecule type" value="Genomic_DNA"/>
</dbReference>
<accession>A0A6J5MX88</accession>
<dbReference type="EMBL" id="LR798431">
    <property type="protein sequence ID" value="CAB5230919.1"/>
    <property type="molecule type" value="Genomic_DNA"/>
</dbReference>
<evidence type="ECO:0000256" key="1">
    <source>
        <dbReference type="SAM" id="MobiDB-lite"/>
    </source>
</evidence>
<feature type="compositionally biased region" description="Polar residues" evidence="1">
    <location>
        <begin position="24"/>
        <end position="64"/>
    </location>
</feature>
<feature type="region of interest" description="Disordered" evidence="1">
    <location>
        <begin position="22"/>
        <end position="98"/>
    </location>
</feature>
<sequence length="98" mass="10561">MNKIEEVIEVVKVAIESFAKSDETTAQEVMPESNSELEGTQESFGDNNGIPQDNEALSHQTDPGSDTEAGQDAVEDAAEEKAETSPWAGFFAPIKPTF</sequence>
<evidence type="ECO:0000313" key="10">
    <source>
        <dbReference type="EMBL" id="CAB5230919.1"/>
    </source>
</evidence>
<evidence type="ECO:0000313" key="2">
    <source>
        <dbReference type="EMBL" id="CAB4146002.1"/>
    </source>
</evidence>